<sequence>MTRVSRGKVPPISAVRPAISAEVVFQTNNQKAPKPDNGTFVAFDHIRFIVGNAKQVGHSGTVRCAFYHRSRLLHP</sequence>
<accession>A0A0C2DU45</accession>
<gene>
    <name evidence="1" type="ORF">ANCDUO_03345</name>
</gene>
<evidence type="ECO:0000313" key="1">
    <source>
        <dbReference type="EMBL" id="KIH66327.1"/>
    </source>
</evidence>
<organism evidence="1 2">
    <name type="scientific">Ancylostoma duodenale</name>
    <dbReference type="NCBI Taxonomy" id="51022"/>
    <lineage>
        <taxon>Eukaryota</taxon>
        <taxon>Metazoa</taxon>
        <taxon>Ecdysozoa</taxon>
        <taxon>Nematoda</taxon>
        <taxon>Chromadorea</taxon>
        <taxon>Rhabditida</taxon>
        <taxon>Rhabditina</taxon>
        <taxon>Rhabditomorpha</taxon>
        <taxon>Strongyloidea</taxon>
        <taxon>Ancylostomatidae</taxon>
        <taxon>Ancylostomatinae</taxon>
        <taxon>Ancylostoma</taxon>
    </lineage>
</organism>
<dbReference type="AlphaFoldDB" id="A0A0C2DU45"/>
<reference evidence="1 2" key="1">
    <citation type="submission" date="2013-12" db="EMBL/GenBank/DDBJ databases">
        <title>Draft genome of the parsitic nematode Ancylostoma duodenale.</title>
        <authorList>
            <person name="Mitreva M."/>
        </authorList>
    </citation>
    <scope>NUCLEOTIDE SEQUENCE [LARGE SCALE GENOMIC DNA]</scope>
    <source>
        <strain evidence="1 2">Zhejiang</strain>
    </source>
</reference>
<keyword evidence="2" id="KW-1185">Reference proteome</keyword>
<dbReference type="EMBL" id="KN727165">
    <property type="protein sequence ID" value="KIH66327.1"/>
    <property type="molecule type" value="Genomic_DNA"/>
</dbReference>
<protein>
    <submittedName>
        <fullName evidence="1">Uncharacterized protein</fullName>
    </submittedName>
</protein>
<evidence type="ECO:0000313" key="2">
    <source>
        <dbReference type="Proteomes" id="UP000054047"/>
    </source>
</evidence>
<dbReference type="Proteomes" id="UP000054047">
    <property type="component" value="Unassembled WGS sequence"/>
</dbReference>
<name>A0A0C2DU45_9BILA</name>
<proteinExistence type="predicted"/>